<name>A0AAV9JDN5_9PEZI</name>
<evidence type="ECO:0008006" key="4">
    <source>
        <dbReference type="Google" id="ProtNLM"/>
    </source>
</evidence>
<dbReference type="EMBL" id="JAVFHQ010000033">
    <property type="protein sequence ID" value="KAK4543288.1"/>
    <property type="molecule type" value="Genomic_DNA"/>
</dbReference>
<keyword evidence="3" id="KW-1185">Reference proteome</keyword>
<organism evidence="2 3">
    <name type="scientific">Oleoguttula mirabilis</name>
    <dbReference type="NCBI Taxonomy" id="1507867"/>
    <lineage>
        <taxon>Eukaryota</taxon>
        <taxon>Fungi</taxon>
        <taxon>Dikarya</taxon>
        <taxon>Ascomycota</taxon>
        <taxon>Pezizomycotina</taxon>
        <taxon>Dothideomycetes</taxon>
        <taxon>Dothideomycetidae</taxon>
        <taxon>Mycosphaerellales</taxon>
        <taxon>Teratosphaeriaceae</taxon>
        <taxon>Oleoguttula</taxon>
    </lineage>
</organism>
<comment type="caution">
    <text evidence="2">The sequence shown here is derived from an EMBL/GenBank/DDBJ whole genome shotgun (WGS) entry which is preliminary data.</text>
</comment>
<gene>
    <name evidence="2" type="ORF">LTR36_005647</name>
</gene>
<dbReference type="Proteomes" id="UP001324427">
    <property type="component" value="Unassembled WGS sequence"/>
</dbReference>
<protein>
    <recommendedName>
        <fullName evidence="4">F-box domain-containing protein</fullName>
    </recommendedName>
</protein>
<feature type="region of interest" description="Disordered" evidence="1">
    <location>
        <begin position="1"/>
        <end position="28"/>
    </location>
</feature>
<evidence type="ECO:0000256" key="1">
    <source>
        <dbReference type="SAM" id="MobiDB-lite"/>
    </source>
</evidence>
<evidence type="ECO:0000313" key="2">
    <source>
        <dbReference type="EMBL" id="KAK4543288.1"/>
    </source>
</evidence>
<evidence type="ECO:0000313" key="3">
    <source>
        <dbReference type="Proteomes" id="UP001324427"/>
    </source>
</evidence>
<dbReference type="AlphaFoldDB" id="A0AAV9JDN5"/>
<accession>A0AAV9JDN5</accession>
<proteinExistence type="predicted"/>
<sequence length="719" mass="80504">MDPPGADSSGYTRTFNIPHTPPPLSHCERSADDQVFADALDSRADRMHVDSSESELPKSAVLHNITNQPRSSASPMATDAAPEQLRSVHRVHLFKVQVFGLANRMALIEENDVETSGFTSDLDKATRLHQESEVRRDRNARLPRSAKLMTLPTELGDIILDNLPYFRDQLHLAVVSLQCGQNGLAQSVLKRWRHRLFGNPVLRSRLFAGPAFKGEKSAADRGAVGLLSRCMRQGTDSPSARTQRFLGFDSGSSTYQDLVAELEDDAIDTFADKWIVRKDVMKTALKAAREGEEDARYFKPQGKAVALIRKLSALVDGTETWHGMCWGCVELNHSDPDSLSFMPGLDPVCTGCVSIDCDDKLINIVLLKRLGIMTPRSLSVWPKRIVLANGMSYVSEKDADSLSILQYRVPYRAWKVQFNNSVPEDQQKTREDSVRFGHCFRVAIHARLQYTEAHRIAGPSRGTALNLHDLFLHPQLMVQLQTHDGNALVTGHGWVSLAFQYALSHHDKAACSTPIGLVVWIRTYTAYFWHYLLHTRYKRITLARLRSQMQVFRLPILEIMAPTRFPALDNFSCTIVQADKLCTSIHGCDHVGVMKLSAKERRKNLTLHIAETACLLKAIDMYKMHAPSGIQACAGMISMFPNAYTSPQSSHKRLQLFDNLAFLVPIRKVCAHLVLDDVTVFNDPSQVPDDLIVRGAAALWKSPISDEAFRQQLASWICD</sequence>
<reference evidence="2 3" key="1">
    <citation type="submission" date="2021-11" db="EMBL/GenBank/DDBJ databases">
        <title>Black yeast isolated from Biological Soil Crust.</title>
        <authorList>
            <person name="Kurbessoian T."/>
        </authorList>
    </citation>
    <scope>NUCLEOTIDE SEQUENCE [LARGE SCALE GENOMIC DNA]</scope>
    <source>
        <strain evidence="2 3">CCFEE 5522</strain>
    </source>
</reference>